<dbReference type="Proteomes" id="UP000494165">
    <property type="component" value="Unassembled WGS sequence"/>
</dbReference>
<comment type="caution">
    <text evidence="2">The sequence shown here is derived from an EMBL/GenBank/DDBJ whole genome shotgun (WGS) entry which is preliminary data.</text>
</comment>
<evidence type="ECO:0000256" key="1">
    <source>
        <dbReference type="SAM" id="Phobius"/>
    </source>
</evidence>
<keyword evidence="3" id="KW-1185">Reference proteome</keyword>
<sequence>MSLGTFVMDNFVWLVFIMFVIVVAVINVEVYLHYCYCRDRPRKLLNCNLSRRIFCQQMMNLIMSMMIKPQLRAQ</sequence>
<evidence type="ECO:0000313" key="3">
    <source>
        <dbReference type="Proteomes" id="UP000494165"/>
    </source>
</evidence>
<organism evidence="2 3">
    <name type="scientific">Cloeon dipterum</name>
    <dbReference type="NCBI Taxonomy" id="197152"/>
    <lineage>
        <taxon>Eukaryota</taxon>
        <taxon>Metazoa</taxon>
        <taxon>Ecdysozoa</taxon>
        <taxon>Arthropoda</taxon>
        <taxon>Hexapoda</taxon>
        <taxon>Insecta</taxon>
        <taxon>Pterygota</taxon>
        <taxon>Palaeoptera</taxon>
        <taxon>Ephemeroptera</taxon>
        <taxon>Pisciforma</taxon>
        <taxon>Baetidae</taxon>
        <taxon>Cloeon</taxon>
    </lineage>
</organism>
<keyword evidence="1" id="KW-1133">Transmembrane helix</keyword>
<evidence type="ECO:0000313" key="2">
    <source>
        <dbReference type="EMBL" id="CAB3383822.1"/>
    </source>
</evidence>
<protein>
    <submittedName>
        <fullName evidence="2">Uncharacterized protein</fullName>
    </submittedName>
</protein>
<feature type="transmembrane region" description="Helical" evidence="1">
    <location>
        <begin position="12"/>
        <end position="34"/>
    </location>
</feature>
<accession>A0A8S1DTI4</accession>
<keyword evidence="1" id="KW-0812">Transmembrane</keyword>
<dbReference type="EMBL" id="CADEPI010000325">
    <property type="protein sequence ID" value="CAB3383822.1"/>
    <property type="molecule type" value="Genomic_DNA"/>
</dbReference>
<keyword evidence="1" id="KW-0472">Membrane</keyword>
<gene>
    <name evidence="2" type="ORF">CLODIP_2_CD03464</name>
</gene>
<reference evidence="2 3" key="1">
    <citation type="submission" date="2020-04" db="EMBL/GenBank/DDBJ databases">
        <authorList>
            <person name="Alioto T."/>
            <person name="Alioto T."/>
            <person name="Gomez Garrido J."/>
        </authorList>
    </citation>
    <scope>NUCLEOTIDE SEQUENCE [LARGE SCALE GENOMIC DNA]</scope>
</reference>
<proteinExistence type="predicted"/>
<dbReference type="AlphaFoldDB" id="A0A8S1DTI4"/>
<name>A0A8S1DTI4_9INSE</name>